<organism evidence="1">
    <name type="scientific">marine sediment metagenome</name>
    <dbReference type="NCBI Taxonomy" id="412755"/>
    <lineage>
        <taxon>unclassified sequences</taxon>
        <taxon>metagenomes</taxon>
        <taxon>ecological metagenomes</taxon>
    </lineage>
</organism>
<dbReference type="InterPro" id="IPR017853">
    <property type="entry name" value="GH"/>
</dbReference>
<dbReference type="PROSITE" id="PS51257">
    <property type="entry name" value="PROKAR_LIPOPROTEIN"/>
    <property type="match status" value="1"/>
</dbReference>
<dbReference type="GO" id="GO:0004553">
    <property type="term" value="F:hydrolase activity, hydrolyzing O-glycosyl compounds"/>
    <property type="evidence" value="ECO:0007669"/>
    <property type="project" value="TreeGrafter"/>
</dbReference>
<accession>X0ZSE5</accession>
<gene>
    <name evidence="1" type="ORF">S01H4_05802</name>
</gene>
<dbReference type="Gene3D" id="3.20.20.80">
    <property type="entry name" value="Glycosidases"/>
    <property type="match status" value="1"/>
</dbReference>
<dbReference type="PANTHER" id="PTHR12631">
    <property type="entry name" value="ALPHA-L-IDURONIDASE"/>
    <property type="match status" value="1"/>
</dbReference>
<dbReference type="EMBL" id="BART01001719">
    <property type="protein sequence ID" value="GAG72710.1"/>
    <property type="molecule type" value="Genomic_DNA"/>
</dbReference>
<sequence>MIKNKKLITGILAVAIITLSVVGCSYFEKQETETGFEWFQAGNTMPITQLETKQSSELEDNRIGIHFSDLWRLEPEVFPDAVLDTSHILKQGVKRARFAINNLDSDRVHWDKPENTIDPGHDDLITNLADNGVTMTYVLTFWDKEYVAQSGEVLYPKFKTEEEIQRYLDFVQFIVHHFKDRIQYYEIWNEPNIADIIQWIELEDYINLVKRAVPVIRKEYQEAKIVVGGVSYIREPDCYDYLLGILKSDDIMPLVDGISFHSMYGTSPEYDFHKDYYYEYPSIVQEIKDTASAHGFTGEYIADELSWMTPECIAYPDTYYSETKCAKYYARGIVMNLGLDANVSQFYAVPEEHPLQIVHTIQNLCTIMAGANPTDLPIEIQSEVTNIKSY</sequence>
<feature type="non-terminal residue" evidence="1">
    <location>
        <position position="390"/>
    </location>
</feature>
<evidence type="ECO:0008006" key="2">
    <source>
        <dbReference type="Google" id="ProtNLM"/>
    </source>
</evidence>
<dbReference type="AlphaFoldDB" id="X0ZSE5"/>
<evidence type="ECO:0000313" key="1">
    <source>
        <dbReference type="EMBL" id="GAG72710.1"/>
    </source>
</evidence>
<proteinExistence type="predicted"/>
<dbReference type="SUPFAM" id="SSF51445">
    <property type="entry name" value="(Trans)glycosidases"/>
    <property type="match status" value="1"/>
</dbReference>
<reference evidence="1" key="1">
    <citation type="journal article" date="2014" name="Front. Microbiol.">
        <title>High frequency of phylogenetically diverse reductive dehalogenase-homologous genes in deep subseafloor sedimentary metagenomes.</title>
        <authorList>
            <person name="Kawai M."/>
            <person name="Futagami T."/>
            <person name="Toyoda A."/>
            <person name="Takaki Y."/>
            <person name="Nishi S."/>
            <person name="Hori S."/>
            <person name="Arai W."/>
            <person name="Tsubouchi T."/>
            <person name="Morono Y."/>
            <person name="Uchiyama I."/>
            <person name="Ito T."/>
            <person name="Fujiyama A."/>
            <person name="Inagaki F."/>
            <person name="Takami H."/>
        </authorList>
    </citation>
    <scope>NUCLEOTIDE SEQUENCE</scope>
    <source>
        <strain evidence="1">Expedition CK06-06</strain>
    </source>
</reference>
<name>X0ZSE5_9ZZZZ</name>
<dbReference type="PANTHER" id="PTHR12631:SF10">
    <property type="entry name" value="BETA-XYLOSIDASE-LIKE PROTEIN-RELATED"/>
    <property type="match status" value="1"/>
</dbReference>
<dbReference type="InterPro" id="IPR051923">
    <property type="entry name" value="Glycosyl_Hydrolase_39"/>
</dbReference>
<comment type="caution">
    <text evidence="1">The sequence shown here is derived from an EMBL/GenBank/DDBJ whole genome shotgun (WGS) entry which is preliminary data.</text>
</comment>
<protein>
    <recommendedName>
        <fullName evidence="2">Glycoside hydrolase family 5 domain-containing protein</fullName>
    </recommendedName>
</protein>